<name>A0ABQ8UF55_9EUKA</name>
<feature type="region of interest" description="Disordered" evidence="1">
    <location>
        <begin position="972"/>
        <end position="997"/>
    </location>
</feature>
<evidence type="ECO:0000313" key="2">
    <source>
        <dbReference type="EMBL" id="KAJ4457888.1"/>
    </source>
</evidence>
<protein>
    <submittedName>
        <fullName evidence="2">Uncharacterized protein</fullName>
    </submittedName>
</protein>
<feature type="compositionally biased region" description="Basic and acidic residues" evidence="1">
    <location>
        <begin position="660"/>
        <end position="670"/>
    </location>
</feature>
<feature type="region of interest" description="Disordered" evidence="1">
    <location>
        <begin position="644"/>
        <end position="674"/>
    </location>
</feature>
<dbReference type="EMBL" id="JAPMOS010000038">
    <property type="protein sequence ID" value="KAJ4457888.1"/>
    <property type="molecule type" value="Genomic_DNA"/>
</dbReference>
<feature type="region of interest" description="Disordered" evidence="1">
    <location>
        <begin position="899"/>
        <end position="933"/>
    </location>
</feature>
<feature type="region of interest" description="Disordered" evidence="1">
    <location>
        <begin position="859"/>
        <end position="884"/>
    </location>
</feature>
<gene>
    <name evidence="2" type="ORF">PAPYR_6567</name>
</gene>
<feature type="compositionally biased region" description="Low complexity" evidence="1">
    <location>
        <begin position="861"/>
        <end position="884"/>
    </location>
</feature>
<feature type="compositionally biased region" description="Low complexity" evidence="1">
    <location>
        <begin position="730"/>
        <end position="751"/>
    </location>
</feature>
<feature type="compositionally biased region" description="Low complexity" evidence="1">
    <location>
        <begin position="907"/>
        <end position="927"/>
    </location>
</feature>
<evidence type="ECO:0000313" key="3">
    <source>
        <dbReference type="Proteomes" id="UP001141327"/>
    </source>
</evidence>
<feature type="region of interest" description="Disordered" evidence="1">
    <location>
        <begin position="729"/>
        <end position="765"/>
    </location>
</feature>
<sequence>MPLPFKFPPFDREILAKCSITPEDEDKLSVSEWAALLHHSIWKAEHDYTHNSFSSSYNQAVVKHADNLIARGLIESGSCLRFSHFSRVLPHQLPLLEICLTFLSIIDDSDGGADQTCKRIVSPKRLEDWLKLYDLQLADHVQLFEFLDLYEITQKRPEYGTLPSVAPSTTAVSTAPDIYRLPTYEVLKTGEEQLLDTLDQQYERAVSAEPSEGGRAGGPPSTGGMKRTASRDVLQALLVDRERITDGLRESSRKVRHAVGYSTITDGLRESSRKTLGARYGLLSPAVTLAPTAHPPIVHRAPSPPSHKHSPEALAQLLGFPKTPGVAGSTPRGGISARLYTPRSAKPANFHPRPKRHIDRWVCADPNATYGMPRSAAEIINEQEHALRPHPKLIQDGILVDEDPPSMPEFLGEPTLAFSFSGRLYQPSADEPSSEPICVVPKHHLPQENWAPPAPRASEIFREGALKTIAASSFTRPEEPHHRRKRRRPTVTNARRRTELLMRSADLERNGEGDPATGWGIKGAASGMDQSKLVARLAGAESAIAISVGEKIPPHVQKMIQEQETRVQVELTQARLDDERRQHMRDEQRRLQKLRTEQKQLVEAASGPVGANLPPRATGPRHSMLAATSMPPTVIRDPTPRELRSLLASPAPGGGAAGGESKEPADERPLSRGTAQALVQALAEQNLSTEGLVVAPAAAGTSSGALREPTEAELLAAIKKKYDRSWVPDSLRSSASATPRPRSTPARLAPSGGSPGVTRPPTPLPAGLKQFQNLLREHELFCLKQNKIFRVRAQSRAVHVLQAGVDFLLFLSFSRCVWPFGNAEQFMSSKQEWFLRTSADTASLATQFGLSLARPGSAPVPASAFTPSGPSPSPASSTLSSAAGLQQRRAAVPRLALGGATEQQTRSPALQQPPSAAEAAEAEQPSATHRMSEEELWELNEANLRDSQQPALLTARHSCELYRQWTARQTARRQKLEEQKHSAKQFPAPETSRPSPCNVHQIGSMAQLAERSAVNREATAARRAEERAQLDLERELDLGLLRQRVTVIHEEQQRAEEDRLAAEKTRALAARTPGGAAGASTSRTATDLLALPMSAVLLSASAQRTLPFLGDPVRPFTATTPVPASGRSTSPPHVFLTSARTTAAIALTPVPSTTAGTPQAESAAKTEFSLPPLTLRLSLIATVRSLLHSPVAATPSPAFSAPGAAAATPRTAAASPRPAVAVPSPLLTRSTQRPSVSRMDPLDTFMARVSLTPVSATAAGMAAAAQAAGTHTPRHASPLRRSLSPRHATRVATTTSMTHAVRSVSSPSAALVGGWGGMGMGPPGAREAPSKSEA</sequence>
<reference evidence="2" key="1">
    <citation type="journal article" date="2022" name="bioRxiv">
        <title>Genomics of Preaxostyla Flagellates Illuminates Evolutionary Transitions and the Path Towards Mitochondrial Loss.</title>
        <authorList>
            <person name="Novak L.V.F."/>
            <person name="Treitli S.C."/>
            <person name="Pyrih J."/>
            <person name="Halakuc P."/>
            <person name="Pipaliya S.V."/>
            <person name="Vacek V."/>
            <person name="Brzon O."/>
            <person name="Soukal P."/>
            <person name="Eme L."/>
            <person name="Dacks J.B."/>
            <person name="Karnkowska A."/>
            <person name="Elias M."/>
            <person name="Hampl V."/>
        </authorList>
    </citation>
    <scope>NUCLEOTIDE SEQUENCE</scope>
    <source>
        <strain evidence="2">RCP-MX</strain>
    </source>
</reference>
<feature type="region of interest" description="Disordered" evidence="1">
    <location>
        <begin position="471"/>
        <end position="498"/>
    </location>
</feature>
<evidence type="ECO:0000256" key="1">
    <source>
        <dbReference type="SAM" id="MobiDB-lite"/>
    </source>
</evidence>
<feature type="region of interest" description="Disordered" evidence="1">
    <location>
        <begin position="601"/>
        <end position="624"/>
    </location>
</feature>
<feature type="region of interest" description="Disordered" evidence="1">
    <location>
        <begin position="204"/>
        <end position="229"/>
    </location>
</feature>
<proteinExistence type="predicted"/>
<dbReference type="Proteomes" id="UP001141327">
    <property type="component" value="Unassembled WGS sequence"/>
</dbReference>
<feature type="region of interest" description="Disordered" evidence="1">
    <location>
        <begin position="1314"/>
        <end position="1334"/>
    </location>
</feature>
<organism evidence="2 3">
    <name type="scientific">Paratrimastix pyriformis</name>
    <dbReference type="NCBI Taxonomy" id="342808"/>
    <lineage>
        <taxon>Eukaryota</taxon>
        <taxon>Metamonada</taxon>
        <taxon>Preaxostyla</taxon>
        <taxon>Paratrimastigidae</taxon>
        <taxon>Paratrimastix</taxon>
    </lineage>
</organism>
<comment type="caution">
    <text evidence="2">The sequence shown here is derived from an EMBL/GenBank/DDBJ whole genome shotgun (WGS) entry which is preliminary data.</text>
</comment>
<accession>A0ABQ8UF55</accession>
<keyword evidence="3" id="KW-1185">Reference proteome</keyword>